<name>F8P105_SERL9</name>
<evidence type="ECO:0000256" key="1">
    <source>
        <dbReference type="SAM" id="MobiDB-lite"/>
    </source>
</evidence>
<dbReference type="HOGENOM" id="CLU_3051860_0_0_1"/>
<dbReference type="KEGG" id="sla:SERLADRAFT_393515"/>
<proteinExistence type="predicted"/>
<dbReference type="RefSeq" id="XP_007320078.1">
    <property type="nucleotide sequence ID" value="XM_007320016.1"/>
</dbReference>
<reference evidence="2" key="1">
    <citation type="submission" date="2011-04" db="EMBL/GenBank/DDBJ databases">
        <title>Evolution of plant cell wall degrading machinery underlies the functional diversity of forest fungi.</title>
        <authorList>
            <consortium name="US DOE Joint Genome Institute (JGI-PGF)"/>
            <person name="Eastwood D.C."/>
            <person name="Floudas D."/>
            <person name="Binder M."/>
            <person name="Majcherczyk A."/>
            <person name="Schneider P."/>
            <person name="Aerts A."/>
            <person name="Asiegbu F.O."/>
            <person name="Baker S.E."/>
            <person name="Barry K."/>
            <person name="Bendiksby M."/>
            <person name="Blumentritt M."/>
            <person name="Coutinho P.M."/>
            <person name="Cullen D."/>
            <person name="Cullen D."/>
            <person name="Gathman A."/>
            <person name="Goodell B."/>
            <person name="Henrissat B."/>
            <person name="Ihrmark K."/>
            <person name="Kauserud H."/>
            <person name="Kohler A."/>
            <person name="LaButti K."/>
            <person name="Lapidus A."/>
            <person name="Lavin J.L."/>
            <person name="Lee Y.-H."/>
            <person name="Lindquist E."/>
            <person name="Lilly W."/>
            <person name="Lucas S."/>
            <person name="Morin E."/>
            <person name="Murat C."/>
            <person name="Oguiza J.A."/>
            <person name="Park J."/>
            <person name="Pisabarro A.G."/>
            <person name="Riley R."/>
            <person name="Rosling A."/>
            <person name="Salamov A."/>
            <person name="Schmidt O."/>
            <person name="Schmutz J."/>
            <person name="Skrede I."/>
            <person name="Stenlid J."/>
            <person name="Wiebenga A."/>
            <person name="Xie X."/>
            <person name="Kues U."/>
            <person name="Hibbett D.S."/>
            <person name="Hoffmeister D."/>
            <person name="Hogberg N."/>
            <person name="Martin F."/>
            <person name="Grigoriev I.V."/>
            <person name="Watkinson S.C."/>
        </authorList>
    </citation>
    <scope>NUCLEOTIDE SEQUENCE</scope>
    <source>
        <strain evidence="2">S7.9</strain>
    </source>
</reference>
<dbReference type="Proteomes" id="UP000008064">
    <property type="component" value="Unassembled WGS sequence"/>
</dbReference>
<gene>
    <name evidence="2" type="ORF">SERLADRAFT_393515</name>
</gene>
<dbReference type="EMBL" id="GL945436">
    <property type="protein sequence ID" value="EGO22838.1"/>
    <property type="molecule type" value="Genomic_DNA"/>
</dbReference>
<sequence length="64" mass="7470">MFPKTHVPRNTLSHIQQNGWLDELKTRKKKEPKHWFGTGPHPSVTHTSRRIQSIYSSNTMKSIS</sequence>
<feature type="region of interest" description="Disordered" evidence="1">
    <location>
        <begin position="31"/>
        <end position="64"/>
    </location>
</feature>
<protein>
    <submittedName>
        <fullName evidence="2">Uncharacterized protein</fullName>
    </submittedName>
</protein>
<organism>
    <name type="scientific">Serpula lacrymans var. lacrymans (strain S7.9)</name>
    <name type="common">Dry rot fungus</name>
    <dbReference type="NCBI Taxonomy" id="578457"/>
    <lineage>
        <taxon>Eukaryota</taxon>
        <taxon>Fungi</taxon>
        <taxon>Dikarya</taxon>
        <taxon>Basidiomycota</taxon>
        <taxon>Agaricomycotina</taxon>
        <taxon>Agaricomycetes</taxon>
        <taxon>Agaricomycetidae</taxon>
        <taxon>Boletales</taxon>
        <taxon>Coniophorineae</taxon>
        <taxon>Serpulaceae</taxon>
        <taxon>Serpula</taxon>
    </lineage>
</organism>
<dbReference type="AlphaFoldDB" id="F8P105"/>
<dbReference type="GeneID" id="18811620"/>
<feature type="compositionally biased region" description="Polar residues" evidence="1">
    <location>
        <begin position="44"/>
        <end position="64"/>
    </location>
</feature>
<evidence type="ECO:0000313" key="2">
    <source>
        <dbReference type="EMBL" id="EGO22838.1"/>
    </source>
</evidence>
<accession>F8P105</accession>